<dbReference type="InterPro" id="IPR046341">
    <property type="entry name" value="SET_dom_sf"/>
</dbReference>
<dbReference type="Gene3D" id="1.25.40.10">
    <property type="entry name" value="Tetratricopeptide repeat domain"/>
    <property type="match status" value="1"/>
</dbReference>
<keyword evidence="4" id="KW-1185">Reference proteome</keyword>
<organism evidence="2 4">
    <name type="scientific">Didymodactylos carnosus</name>
    <dbReference type="NCBI Taxonomy" id="1234261"/>
    <lineage>
        <taxon>Eukaryota</taxon>
        <taxon>Metazoa</taxon>
        <taxon>Spiralia</taxon>
        <taxon>Gnathifera</taxon>
        <taxon>Rotifera</taxon>
        <taxon>Eurotatoria</taxon>
        <taxon>Bdelloidea</taxon>
        <taxon>Philodinida</taxon>
        <taxon>Philodinidae</taxon>
        <taxon>Didymodactylos</taxon>
    </lineage>
</organism>
<accession>A0A814SEI1</accession>
<dbReference type="OrthoDB" id="438641at2759"/>
<dbReference type="Proteomes" id="UP000681722">
    <property type="component" value="Unassembled WGS sequence"/>
</dbReference>
<dbReference type="CDD" id="cd20071">
    <property type="entry name" value="SET_SMYD"/>
    <property type="match status" value="1"/>
</dbReference>
<dbReference type="Proteomes" id="UP000663829">
    <property type="component" value="Unassembled WGS sequence"/>
</dbReference>
<dbReference type="PANTHER" id="PTHR47332">
    <property type="entry name" value="SET DOMAIN-CONTAINING PROTEIN 5"/>
    <property type="match status" value="1"/>
</dbReference>
<evidence type="ECO:0000313" key="4">
    <source>
        <dbReference type="Proteomes" id="UP000663829"/>
    </source>
</evidence>
<dbReference type="AlphaFoldDB" id="A0A814SEI1"/>
<reference evidence="2" key="1">
    <citation type="submission" date="2021-02" db="EMBL/GenBank/DDBJ databases">
        <authorList>
            <person name="Nowell W R."/>
        </authorList>
    </citation>
    <scope>NUCLEOTIDE SEQUENCE</scope>
</reference>
<evidence type="ECO:0000313" key="2">
    <source>
        <dbReference type="EMBL" id="CAF1146995.1"/>
    </source>
</evidence>
<dbReference type="Pfam" id="PF00856">
    <property type="entry name" value="SET"/>
    <property type="match status" value="1"/>
</dbReference>
<evidence type="ECO:0000259" key="1">
    <source>
        <dbReference type="PROSITE" id="PS50280"/>
    </source>
</evidence>
<proteinExistence type="predicted"/>
<name>A0A814SEI1_9BILA</name>
<dbReference type="PROSITE" id="PS50280">
    <property type="entry name" value="SET"/>
    <property type="match status" value="1"/>
</dbReference>
<dbReference type="EMBL" id="CAJNOQ010006771">
    <property type="protein sequence ID" value="CAF1146995.1"/>
    <property type="molecule type" value="Genomic_DNA"/>
</dbReference>
<dbReference type="EMBL" id="CAJOBC010006770">
    <property type="protein sequence ID" value="CAF3910544.1"/>
    <property type="molecule type" value="Genomic_DNA"/>
</dbReference>
<sequence>MKNQPNHTFNSRFVDSHCISIHSHPIKNKILRAEKDFEPGDLIFQETAVTAIKLSNNNKNDESIIFSTIIESLPIVPLARNLIYGAVHLASLSSSKLDLIKCQFGNPLDKYLNFTPEGQAIAALKYYFFEIKKELSISDLFSCSAILDLLAIWMTNYSTAGPQCHALYYYWSRMNHDCKPNTHHRTTGYTTVDNQTIPIRTVQAIQKINKGDELTKSYLVGETNFQPTQMRKDYLSMHYHFTCTCSRCSTENEIISDTLMYQYKTLEYQIYNKQISLNDLLIFKSKLSWTDWLNYSISQLICTIAASSSMGCDNTRYHTAIIECALQCIRRLKKIYLQSFDAPTNEYYSIFLADKYEQLGDFLPLSDSQKINSYKEAIKIRKICQGKSEKIDNLNDKIIQAKKVTSNNQISL</sequence>
<dbReference type="PANTHER" id="PTHR47332:SF4">
    <property type="entry name" value="SET DOMAIN-CONTAINING PROTEIN 5"/>
    <property type="match status" value="1"/>
</dbReference>
<dbReference type="InterPro" id="IPR001214">
    <property type="entry name" value="SET_dom"/>
</dbReference>
<evidence type="ECO:0000313" key="3">
    <source>
        <dbReference type="EMBL" id="CAF3910544.1"/>
    </source>
</evidence>
<dbReference type="SUPFAM" id="SSF82199">
    <property type="entry name" value="SET domain"/>
    <property type="match status" value="1"/>
</dbReference>
<gene>
    <name evidence="2" type="ORF">GPM918_LOCUS20983</name>
    <name evidence="3" type="ORF">SRO942_LOCUS20979</name>
</gene>
<dbReference type="InterPro" id="IPR011990">
    <property type="entry name" value="TPR-like_helical_dom_sf"/>
</dbReference>
<dbReference type="Gene3D" id="2.170.270.10">
    <property type="entry name" value="SET domain"/>
    <property type="match status" value="1"/>
</dbReference>
<feature type="domain" description="SET" evidence="1">
    <location>
        <begin position="17"/>
        <end position="219"/>
    </location>
</feature>
<comment type="caution">
    <text evidence="2">The sequence shown here is derived from an EMBL/GenBank/DDBJ whole genome shotgun (WGS) entry which is preliminary data.</text>
</comment>
<dbReference type="InterPro" id="IPR053185">
    <property type="entry name" value="SET_domain_protein"/>
</dbReference>
<protein>
    <recommendedName>
        <fullName evidence="1">SET domain-containing protein</fullName>
    </recommendedName>
</protein>